<feature type="compositionally biased region" description="Basic residues" evidence="1">
    <location>
        <begin position="195"/>
        <end position="206"/>
    </location>
</feature>
<name>A0A401S8Q6_CHIPU</name>
<feature type="region of interest" description="Disordered" evidence="1">
    <location>
        <begin position="195"/>
        <end position="222"/>
    </location>
</feature>
<dbReference type="OrthoDB" id="6782707at2759"/>
<gene>
    <name evidence="3" type="ORF">chiPu_0005192</name>
</gene>
<protein>
    <recommendedName>
        <fullName evidence="2">C2H2-type domain-containing protein</fullName>
    </recommendedName>
</protein>
<organism evidence="3 4">
    <name type="scientific">Chiloscyllium punctatum</name>
    <name type="common">Brownbanded bambooshark</name>
    <name type="synonym">Hemiscyllium punctatum</name>
    <dbReference type="NCBI Taxonomy" id="137246"/>
    <lineage>
        <taxon>Eukaryota</taxon>
        <taxon>Metazoa</taxon>
        <taxon>Chordata</taxon>
        <taxon>Craniata</taxon>
        <taxon>Vertebrata</taxon>
        <taxon>Chondrichthyes</taxon>
        <taxon>Elasmobranchii</taxon>
        <taxon>Galeomorphii</taxon>
        <taxon>Galeoidea</taxon>
        <taxon>Orectolobiformes</taxon>
        <taxon>Hemiscylliidae</taxon>
        <taxon>Chiloscyllium</taxon>
    </lineage>
</organism>
<sequence>MQRNKTTPNWGHCSACDQWFSTKSGLGQHESHRHPVLQNGKRLKPAPNVKGKPGRSDRVWSQKEVALLRELEVRYAGCQFINKSIASILKTKTPKQTSDKRRLLANTLTDVTAISESTTGIDLHNSEAESDQENSEDQAQRQRASRRTPAWIPKHRDVDYQLTQAEELLSARYDPDTLALGIGLVESITDLLMNSRKRQDKHKRPQKDRAKKDKRPSSNTGAKKWWAARKALFRATQQLYKTNRRQLAHEIMGAPTSSACPLSKEELETCFHEKLSATNKKSNINKYAPYTGKVNDRSLMKPIEVEEVEVAIKGIEANSAAGPDDLKLQDIRTIHEQEETCLPCLFSLWLKSSMIPNSLKKS</sequence>
<reference evidence="3 4" key="1">
    <citation type="journal article" date="2018" name="Nat. Ecol. Evol.">
        <title>Shark genomes provide insights into elasmobranch evolution and the origin of vertebrates.</title>
        <authorList>
            <person name="Hara Y"/>
            <person name="Yamaguchi K"/>
            <person name="Onimaru K"/>
            <person name="Kadota M"/>
            <person name="Koyanagi M"/>
            <person name="Keeley SD"/>
            <person name="Tatsumi K"/>
            <person name="Tanaka K"/>
            <person name="Motone F"/>
            <person name="Kageyama Y"/>
            <person name="Nozu R"/>
            <person name="Adachi N"/>
            <person name="Nishimura O"/>
            <person name="Nakagawa R"/>
            <person name="Tanegashima C"/>
            <person name="Kiyatake I"/>
            <person name="Matsumoto R"/>
            <person name="Murakumo K"/>
            <person name="Nishida K"/>
            <person name="Terakita A"/>
            <person name="Kuratani S"/>
            <person name="Sato K"/>
            <person name="Hyodo S Kuraku.S."/>
        </authorList>
    </citation>
    <scope>NUCLEOTIDE SEQUENCE [LARGE SCALE GENOMIC DNA]</scope>
</reference>
<dbReference type="AlphaFoldDB" id="A0A401S8Q6"/>
<keyword evidence="4" id="KW-1185">Reference proteome</keyword>
<dbReference type="Proteomes" id="UP000287033">
    <property type="component" value="Unassembled WGS sequence"/>
</dbReference>
<feature type="region of interest" description="Disordered" evidence="1">
    <location>
        <begin position="118"/>
        <end position="152"/>
    </location>
</feature>
<evidence type="ECO:0000259" key="2">
    <source>
        <dbReference type="PROSITE" id="PS00028"/>
    </source>
</evidence>
<accession>A0A401S8Q6</accession>
<dbReference type="PROSITE" id="PS00028">
    <property type="entry name" value="ZINC_FINGER_C2H2_1"/>
    <property type="match status" value="1"/>
</dbReference>
<evidence type="ECO:0000313" key="3">
    <source>
        <dbReference type="EMBL" id="GCC26772.1"/>
    </source>
</evidence>
<feature type="region of interest" description="Disordered" evidence="1">
    <location>
        <begin position="27"/>
        <end position="57"/>
    </location>
</feature>
<dbReference type="InterPro" id="IPR013087">
    <property type="entry name" value="Znf_C2H2_type"/>
</dbReference>
<evidence type="ECO:0000313" key="4">
    <source>
        <dbReference type="Proteomes" id="UP000287033"/>
    </source>
</evidence>
<evidence type="ECO:0000256" key="1">
    <source>
        <dbReference type="SAM" id="MobiDB-lite"/>
    </source>
</evidence>
<proteinExistence type="predicted"/>
<feature type="domain" description="C2H2-type" evidence="2">
    <location>
        <begin position="13"/>
        <end position="34"/>
    </location>
</feature>
<dbReference type="STRING" id="137246.A0A401S8Q6"/>
<dbReference type="EMBL" id="BEZZ01000138">
    <property type="protein sequence ID" value="GCC26772.1"/>
    <property type="molecule type" value="Genomic_DNA"/>
</dbReference>
<comment type="caution">
    <text evidence="3">The sequence shown here is derived from an EMBL/GenBank/DDBJ whole genome shotgun (WGS) entry which is preliminary data.</text>
</comment>
<dbReference type="OMA" id="WIPKHRD"/>